<reference evidence="1" key="1">
    <citation type="submission" date="2023-04" db="EMBL/GenBank/DDBJ databases">
        <title>Draft Genome sequencing of Naganishia species isolated from polar environments using Oxford Nanopore Technology.</title>
        <authorList>
            <person name="Leo P."/>
            <person name="Venkateswaran K."/>
        </authorList>
    </citation>
    <scope>NUCLEOTIDE SEQUENCE</scope>
    <source>
        <strain evidence="1">DBVPG 5303</strain>
    </source>
</reference>
<gene>
    <name evidence="1" type="ORF">QFC24_007019</name>
</gene>
<dbReference type="EMBL" id="JASBWV010000046">
    <property type="protein sequence ID" value="KAJ9115311.1"/>
    <property type="molecule type" value="Genomic_DNA"/>
</dbReference>
<sequence length="247" mass="27173">MVNQQSTMAIFHHLNLRVTSMSINLLSYSWGEAITMRALDCISRYARADDKLPFSCLPTATNTSLAILSSAERQQVIANLDACLALAAEENKIAWKKRSRLVQPLSLIKSVHNRLPAGVAAVAEYFSNGADLAVKPARSMATILAQNANRRHSVPKANSAEAEGLNKVVGQMSELLYPGKQVRLFKGKDGLFAIFCETDNSQWFLKKARSVCKERLYRTIVQQGSATGRKLELEDTLPFGSVGLFGQ</sequence>
<dbReference type="Proteomes" id="UP001234202">
    <property type="component" value="Unassembled WGS sequence"/>
</dbReference>
<evidence type="ECO:0000313" key="1">
    <source>
        <dbReference type="EMBL" id="KAJ9115311.1"/>
    </source>
</evidence>
<organism evidence="1 2">
    <name type="scientific">Naganishia onofrii</name>
    <dbReference type="NCBI Taxonomy" id="1851511"/>
    <lineage>
        <taxon>Eukaryota</taxon>
        <taxon>Fungi</taxon>
        <taxon>Dikarya</taxon>
        <taxon>Basidiomycota</taxon>
        <taxon>Agaricomycotina</taxon>
        <taxon>Tremellomycetes</taxon>
        <taxon>Filobasidiales</taxon>
        <taxon>Filobasidiaceae</taxon>
        <taxon>Naganishia</taxon>
    </lineage>
</organism>
<accession>A0ACC2WV47</accession>
<protein>
    <submittedName>
        <fullName evidence="1">Uncharacterized protein</fullName>
    </submittedName>
</protein>
<name>A0ACC2WV47_9TREE</name>
<keyword evidence="2" id="KW-1185">Reference proteome</keyword>
<proteinExistence type="predicted"/>
<evidence type="ECO:0000313" key="2">
    <source>
        <dbReference type="Proteomes" id="UP001234202"/>
    </source>
</evidence>
<comment type="caution">
    <text evidence="1">The sequence shown here is derived from an EMBL/GenBank/DDBJ whole genome shotgun (WGS) entry which is preliminary data.</text>
</comment>